<dbReference type="PANTHER" id="PTHR24305">
    <property type="entry name" value="CYTOCHROME P450"/>
    <property type="match status" value="1"/>
</dbReference>
<dbReference type="InterPro" id="IPR002401">
    <property type="entry name" value="Cyt_P450_E_grp-I"/>
</dbReference>
<evidence type="ECO:0000256" key="5">
    <source>
        <dbReference type="ARBA" id="ARBA00022723"/>
    </source>
</evidence>
<organism evidence="10 11">
    <name type="scientific">Pyrrhoderma noxium</name>
    <dbReference type="NCBI Taxonomy" id="2282107"/>
    <lineage>
        <taxon>Eukaryota</taxon>
        <taxon>Fungi</taxon>
        <taxon>Dikarya</taxon>
        <taxon>Basidiomycota</taxon>
        <taxon>Agaricomycotina</taxon>
        <taxon>Agaricomycetes</taxon>
        <taxon>Hymenochaetales</taxon>
        <taxon>Hymenochaetaceae</taxon>
        <taxon>Pyrrhoderma</taxon>
    </lineage>
</organism>
<dbReference type="GO" id="GO:0016705">
    <property type="term" value="F:oxidoreductase activity, acting on paired donors, with incorporation or reduction of molecular oxygen"/>
    <property type="evidence" value="ECO:0007669"/>
    <property type="project" value="InterPro"/>
</dbReference>
<dbReference type="Pfam" id="PF00067">
    <property type="entry name" value="p450"/>
    <property type="match status" value="1"/>
</dbReference>
<keyword evidence="5 9" id="KW-0479">Metal-binding</keyword>
<comment type="caution">
    <text evidence="10">The sequence shown here is derived from an EMBL/GenBank/DDBJ whole genome shotgun (WGS) entry which is preliminary data.</text>
</comment>
<accession>A0A286ULI9</accession>
<feature type="binding site" description="axial binding residue" evidence="9">
    <location>
        <position position="484"/>
    </location>
    <ligand>
        <name>heme</name>
        <dbReference type="ChEBI" id="CHEBI:30413"/>
    </ligand>
    <ligandPart>
        <name>Fe</name>
        <dbReference type="ChEBI" id="CHEBI:18248"/>
    </ligandPart>
</feature>
<dbReference type="AlphaFoldDB" id="A0A286ULI9"/>
<dbReference type="OrthoDB" id="1470350at2759"/>
<evidence type="ECO:0000256" key="2">
    <source>
        <dbReference type="ARBA" id="ARBA00005179"/>
    </source>
</evidence>
<dbReference type="CDD" id="cd11069">
    <property type="entry name" value="CYP_FUM15-like"/>
    <property type="match status" value="1"/>
</dbReference>
<dbReference type="SUPFAM" id="SSF48264">
    <property type="entry name" value="Cytochrome P450"/>
    <property type="match status" value="1"/>
</dbReference>
<evidence type="ECO:0000256" key="7">
    <source>
        <dbReference type="ARBA" id="ARBA00023004"/>
    </source>
</evidence>
<dbReference type="PANTHER" id="PTHR24305:SF166">
    <property type="entry name" value="CYTOCHROME P450 12A4, MITOCHONDRIAL-RELATED"/>
    <property type="match status" value="1"/>
</dbReference>
<name>A0A286ULI9_9AGAM</name>
<sequence>MTLSVLDGTLYLFATLSALTVWHFIRSYVIKSPLAVIPGPPSPSLMFGNFKQLMNKDGWKFHFDLQEKYEGLVRLRGLLGGEILYVKDPLAMHHIFVKEAYVYDETQAFLWSNRLVFGKGLLSTTGEEHKQQRKMLNPVFSMKHMREMIPILYPITHQLRECLKKEVQSGKEVIDIMSWASRAALEYIGQGGLGHSFSAFEEGQDGDKYSQAAKAVVPLVFKLNWMRYLLPYVAKLGPAKFRRHMIDLIPLSTPKQIRALSDTFESASKEILAQKREALLEGGKAVEALVGKGKDIMSILLKANEGSGMPEDELLGHMTTLIVAATDTTTSAITRILSLLVIHQDVQTKLREEVTAARKEHGDLDYDTLQALPFLDAVCRETLRVYCPVPTIQRYTVQDTVLPLAWPIKTVDGKSEVKEVTVPKGTLVFNSIWAVNTSKDIWGEDAREWKPTRWLQPLPESVSKARLPGVYSQMMTFIGGGRACIGFKFSEMEMKLVLSVLLETFIFEPGPEIEWAMSNVVAPYVKGSSNGAAQLPVKVRLVSEQ</sequence>
<gene>
    <name evidence="10" type="ORF">PNOK_0299100</name>
</gene>
<dbReference type="PRINTS" id="PR00463">
    <property type="entry name" value="EP450I"/>
</dbReference>
<evidence type="ECO:0000313" key="11">
    <source>
        <dbReference type="Proteomes" id="UP000217199"/>
    </source>
</evidence>
<dbReference type="GO" id="GO:0004497">
    <property type="term" value="F:monooxygenase activity"/>
    <property type="evidence" value="ECO:0007669"/>
    <property type="project" value="UniProtKB-KW"/>
</dbReference>
<dbReference type="InterPro" id="IPR001128">
    <property type="entry name" value="Cyt_P450"/>
</dbReference>
<keyword evidence="8" id="KW-0503">Monooxygenase</keyword>
<dbReference type="Gene3D" id="1.10.630.10">
    <property type="entry name" value="Cytochrome P450"/>
    <property type="match status" value="1"/>
</dbReference>
<reference evidence="10 11" key="1">
    <citation type="journal article" date="2017" name="Mol. Ecol.">
        <title>Comparative and population genomic landscape of Phellinus noxius: A hypervariable fungus causing root rot in trees.</title>
        <authorList>
            <person name="Chung C.L."/>
            <person name="Lee T.J."/>
            <person name="Akiba M."/>
            <person name="Lee H.H."/>
            <person name="Kuo T.H."/>
            <person name="Liu D."/>
            <person name="Ke H.M."/>
            <person name="Yokoi T."/>
            <person name="Roa M.B."/>
            <person name="Lu M.J."/>
            <person name="Chang Y.Y."/>
            <person name="Ann P.J."/>
            <person name="Tsai J.N."/>
            <person name="Chen C.Y."/>
            <person name="Tzean S.S."/>
            <person name="Ota Y."/>
            <person name="Hattori T."/>
            <person name="Sahashi N."/>
            <person name="Liou R.F."/>
            <person name="Kikuchi T."/>
            <person name="Tsai I.J."/>
        </authorList>
    </citation>
    <scope>NUCLEOTIDE SEQUENCE [LARGE SCALE GENOMIC DNA]</scope>
    <source>
        <strain evidence="10 11">FFPRI411160</strain>
    </source>
</reference>
<keyword evidence="7 9" id="KW-0408">Iron</keyword>
<proteinExistence type="inferred from homology"/>
<comment type="cofactor">
    <cofactor evidence="1 9">
        <name>heme</name>
        <dbReference type="ChEBI" id="CHEBI:30413"/>
    </cofactor>
</comment>
<keyword evidence="4 9" id="KW-0349">Heme</keyword>
<keyword evidence="6" id="KW-0560">Oxidoreductase</keyword>
<evidence type="ECO:0000256" key="8">
    <source>
        <dbReference type="ARBA" id="ARBA00023033"/>
    </source>
</evidence>
<protein>
    <submittedName>
        <fullName evidence="10">Cytochrome P450</fullName>
    </submittedName>
</protein>
<evidence type="ECO:0000256" key="4">
    <source>
        <dbReference type="ARBA" id="ARBA00022617"/>
    </source>
</evidence>
<dbReference type="InterPro" id="IPR036396">
    <property type="entry name" value="Cyt_P450_sf"/>
</dbReference>
<evidence type="ECO:0000256" key="1">
    <source>
        <dbReference type="ARBA" id="ARBA00001971"/>
    </source>
</evidence>
<comment type="pathway">
    <text evidence="2">Secondary metabolite biosynthesis.</text>
</comment>
<comment type="similarity">
    <text evidence="3">Belongs to the cytochrome P450 family.</text>
</comment>
<evidence type="ECO:0000313" key="10">
    <source>
        <dbReference type="EMBL" id="PAV20364.1"/>
    </source>
</evidence>
<dbReference type="STRING" id="2282107.A0A286ULI9"/>
<evidence type="ECO:0000256" key="3">
    <source>
        <dbReference type="ARBA" id="ARBA00010617"/>
    </source>
</evidence>
<dbReference type="GO" id="GO:0020037">
    <property type="term" value="F:heme binding"/>
    <property type="evidence" value="ECO:0007669"/>
    <property type="project" value="InterPro"/>
</dbReference>
<dbReference type="InterPro" id="IPR050121">
    <property type="entry name" value="Cytochrome_P450_monoxygenase"/>
</dbReference>
<dbReference type="InParanoid" id="A0A286ULI9"/>
<dbReference type="GO" id="GO:0005506">
    <property type="term" value="F:iron ion binding"/>
    <property type="evidence" value="ECO:0007669"/>
    <property type="project" value="InterPro"/>
</dbReference>
<evidence type="ECO:0000256" key="6">
    <source>
        <dbReference type="ARBA" id="ARBA00023002"/>
    </source>
</evidence>
<dbReference type="EMBL" id="NBII01000003">
    <property type="protein sequence ID" value="PAV20364.1"/>
    <property type="molecule type" value="Genomic_DNA"/>
</dbReference>
<dbReference type="PRINTS" id="PR00385">
    <property type="entry name" value="P450"/>
</dbReference>
<evidence type="ECO:0000256" key="9">
    <source>
        <dbReference type="PIRSR" id="PIRSR602401-1"/>
    </source>
</evidence>
<keyword evidence="11" id="KW-1185">Reference proteome</keyword>
<dbReference type="Proteomes" id="UP000217199">
    <property type="component" value="Unassembled WGS sequence"/>
</dbReference>